<dbReference type="PRINTS" id="PR00723">
    <property type="entry name" value="SUBTILISIN"/>
</dbReference>
<dbReference type="InterPro" id="IPR034197">
    <property type="entry name" value="Peptidases_S8_3"/>
</dbReference>
<dbReference type="AlphaFoldDB" id="G7IIS1"/>
<feature type="signal peptide" evidence="11">
    <location>
        <begin position="1"/>
        <end position="26"/>
    </location>
</feature>
<feature type="active site" description="Charge relay system" evidence="9 10">
    <location>
        <position position="137"/>
    </location>
</feature>
<evidence type="ECO:0000256" key="4">
    <source>
        <dbReference type="ARBA" id="ARBA00022670"/>
    </source>
</evidence>
<accession>G7IIS1</accession>
<dbReference type="CDD" id="cd04852">
    <property type="entry name" value="Peptidases_S8_3"/>
    <property type="match status" value="1"/>
</dbReference>
<dbReference type="eggNOG" id="ENOG502QRA7">
    <property type="taxonomic scope" value="Eukaryota"/>
</dbReference>
<keyword evidence="8" id="KW-0325">Glycoprotein</keyword>
<gene>
    <name evidence="15" type="ordered locus">MTR_2g044630</name>
</gene>
<feature type="chain" id="PRO_5014572217" evidence="11">
    <location>
        <begin position="27"/>
        <end position="709"/>
    </location>
</feature>
<keyword evidence="3" id="KW-0964">Secreted</keyword>
<dbReference type="Gene3D" id="2.60.40.2310">
    <property type="match status" value="1"/>
</dbReference>
<dbReference type="Pfam" id="PF17766">
    <property type="entry name" value="fn3_6"/>
    <property type="match status" value="1"/>
</dbReference>
<keyword evidence="17" id="KW-1185">Reference proteome</keyword>
<evidence type="ECO:0000259" key="14">
    <source>
        <dbReference type="Pfam" id="PF17766"/>
    </source>
</evidence>
<dbReference type="Gene3D" id="3.30.70.80">
    <property type="entry name" value="Peptidase S8 propeptide/proteinase inhibitor I9"/>
    <property type="match status" value="1"/>
</dbReference>
<protein>
    <submittedName>
        <fullName evidence="15">Subtilisin-like serine endopeptidase family protein</fullName>
    </submittedName>
</protein>
<dbReference type="PROSITE" id="PS51892">
    <property type="entry name" value="SUBTILASE"/>
    <property type="match status" value="1"/>
</dbReference>
<dbReference type="InterPro" id="IPR037045">
    <property type="entry name" value="S8pro/Inhibitor_I9_sf"/>
</dbReference>
<comment type="subcellular location">
    <subcellularLocation>
        <location evidence="1">Secreted</location>
    </subcellularLocation>
</comment>
<name>G7IIS1_MEDTR</name>
<evidence type="ECO:0000256" key="10">
    <source>
        <dbReference type="PROSITE-ProRule" id="PRU01240"/>
    </source>
</evidence>
<dbReference type="CDD" id="cd02120">
    <property type="entry name" value="PA_subtilisin_like"/>
    <property type="match status" value="1"/>
</dbReference>
<feature type="domain" description="Subtilisin-like protease fibronectin type-III" evidence="14">
    <location>
        <begin position="608"/>
        <end position="705"/>
    </location>
</feature>
<dbReference type="GO" id="GO:0005576">
    <property type="term" value="C:extracellular region"/>
    <property type="evidence" value="ECO:0000318"/>
    <property type="project" value="GO_Central"/>
</dbReference>
<dbReference type="Proteomes" id="UP000002051">
    <property type="component" value="Chromosome 2"/>
</dbReference>
<evidence type="ECO:0000256" key="7">
    <source>
        <dbReference type="ARBA" id="ARBA00022825"/>
    </source>
</evidence>
<evidence type="ECO:0000256" key="8">
    <source>
        <dbReference type="ARBA" id="ARBA00023180"/>
    </source>
</evidence>
<dbReference type="PROSITE" id="PS00138">
    <property type="entry name" value="SUBTILASE_SER"/>
    <property type="match status" value="1"/>
</dbReference>
<evidence type="ECO:0000256" key="2">
    <source>
        <dbReference type="ARBA" id="ARBA00011073"/>
    </source>
</evidence>
<dbReference type="InterPro" id="IPR036852">
    <property type="entry name" value="Peptidase_S8/S53_dom_sf"/>
</dbReference>
<keyword evidence="6 10" id="KW-0378">Hydrolase</keyword>
<evidence type="ECO:0000256" key="9">
    <source>
        <dbReference type="PIRSR" id="PIRSR615500-1"/>
    </source>
</evidence>
<evidence type="ECO:0000313" key="17">
    <source>
        <dbReference type="Proteomes" id="UP000002051"/>
    </source>
</evidence>
<dbReference type="GO" id="GO:0004252">
    <property type="term" value="F:serine-type endopeptidase activity"/>
    <property type="evidence" value="ECO:0000318"/>
    <property type="project" value="GO_Central"/>
</dbReference>
<keyword evidence="5 11" id="KW-0732">Signal</keyword>
<evidence type="ECO:0000259" key="12">
    <source>
        <dbReference type="Pfam" id="PF00082"/>
    </source>
</evidence>
<evidence type="ECO:0000313" key="15">
    <source>
        <dbReference type="EMBL" id="AES65622.1"/>
    </source>
</evidence>
<keyword evidence="7 10" id="KW-0720">Serine protease</keyword>
<feature type="active site" description="Charge relay system" evidence="9 10">
    <location>
        <position position="500"/>
    </location>
</feature>
<reference evidence="15 17" key="2">
    <citation type="journal article" date="2014" name="BMC Genomics">
        <title>An improved genome release (version Mt4.0) for the model legume Medicago truncatula.</title>
        <authorList>
            <person name="Tang H."/>
            <person name="Krishnakumar V."/>
            <person name="Bidwell S."/>
            <person name="Rosen B."/>
            <person name="Chan A."/>
            <person name="Zhou S."/>
            <person name="Gentzbittel L."/>
            <person name="Childs K.L."/>
            <person name="Yandell M."/>
            <person name="Gundlach H."/>
            <person name="Mayer K.F."/>
            <person name="Schwartz D.C."/>
            <person name="Town C.D."/>
        </authorList>
    </citation>
    <scope>GENOME REANNOTATION</scope>
    <source>
        <strain evidence="16 17">cv. Jemalong A17</strain>
    </source>
</reference>
<sequence length="709" mass="76574">MAKHNVVFSFLVSLFLASLIPLVCDATKSGDESNKLHIVYMGSLPKEASYSPSSHHLSLLQHVVDGSDIENRLVQSYKRSFNGFAVVLNDQQREKLVGMKGVVSVFPSQESWDFLGLPQSFKRDQTIESGLVIGVIDSGIWPESESFNDKGLAPITKKWRGVCDGGVNFSCNKKIIGARFYAVGDVSARDKFGHGTHTSSIVGGREVNDVSFYGLANGIARGGIPSSRITAYKSCNDFGTCTNDAILAAFDDAIADGVDVITISLGAHNAIDFLSDSISIGSFHAMENGILTVHSVGNTGPVPSSVCSVSPWLFSVAATTTDRKFIDKIILGNGQTFIGKSINTIPSNDTKFSIAVHNAQACPIRGNASPEKCDCMEKNMVKGKLVLSGSPSGQLFSFTSGAIGVILNASQYDFDASLVTKNLTLKLESKDFVQVQYYKNSTSYPVAEILKSEIFHDTGAPRIISAPGVEILTAYSPLNSPSMDISDNRKVKYTILSGTSMSCPHAAGVVGYVKSFHPDWSPAAIKSAIMTTTTPVKGTYDDLVGEFAYGSGNINPKQAIEPGLVYDITKQDYVQMLCNYGYSAEKIKQISGDNSSCHGTSERSLVKDINYPAIVVPILKHLHVKVHRTVTNVGFPNSTYKATLIHRNPEIMISVEREVLSFKSLNEKQSFVVNVVGGEKLNQTLFSSSLVWSDGTHNVKSPIIVHISL</sequence>
<dbReference type="Pfam" id="PF00082">
    <property type="entry name" value="Peptidase_S8"/>
    <property type="match status" value="1"/>
</dbReference>
<dbReference type="OMA" id="HINDFDI"/>
<dbReference type="InterPro" id="IPR023828">
    <property type="entry name" value="Peptidase_S8_Ser-AS"/>
</dbReference>
<evidence type="ECO:0000259" key="13">
    <source>
        <dbReference type="Pfam" id="PF05922"/>
    </source>
</evidence>
<dbReference type="InterPro" id="IPR000209">
    <property type="entry name" value="Peptidase_S8/S53_dom"/>
</dbReference>
<dbReference type="EMBL" id="CM001218">
    <property type="protein sequence ID" value="AES65622.1"/>
    <property type="molecule type" value="Genomic_DNA"/>
</dbReference>
<dbReference type="InterPro" id="IPR041469">
    <property type="entry name" value="Subtilisin-like_FN3"/>
</dbReference>
<evidence type="ECO:0000256" key="6">
    <source>
        <dbReference type="ARBA" id="ARBA00022801"/>
    </source>
</evidence>
<evidence type="ECO:0000256" key="1">
    <source>
        <dbReference type="ARBA" id="ARBA00004613"/>
    </source>
</evidence>
<evidence type="ECO:0000256" key="5">
    <source>
        <dbReference type="ARBA" id="ARBA00022729"/>
    </source>
</evidence>
<dbReference type="Pfam" id="PF05922">
    <property type="entry name" value="Inhibitor_I9"/>
    <property type="match status" value="1"/>
</dbReference>
<proteinExistence type="inferred from homology"/>
<reference evidence="15 17" key="1">
    <citation type="journal article" date="2011" name="Nature">
        <title>The Medicago genome provides insight into the evolution of rhizobial symbioses.</title>
        <authorList>
            <person name="Young N.D."/>
            <person name="Debelle F."/>
            <person name="Oldroyd G.E."/>
            <person name="Geurts R."/>
            <person name="Cannon S.B."/>
            <person name="Udvardi M.K."/>
            <person name="Benedito V.A."/>
            <person name="Mayer K.F."/>
            <person name="Gouzy J."/>
            <person name="Schoof H."/>
            <person name="Van de Peer Y."/>
            <person name="Proost S."/>
            <person name="Cook D.R."/>
            <person name="Meyers B.C."/>
            <person name="Spannagl M."/>
            <person name="Cheung F."/>
            <person name="De Mita S."/>
            <person name="Krishnakumar V."/>
            <person name="Gundlach H."/>
            <person name="Zhou S."/>
            <person name="Mudge J."/>
            <person name="Bharti A.K."/>
            <person name="Murray J.D."/>
            <person name="Naoumkina M.A."/>
            <person name="Rosen B."/>
            <person name="Silverstein K.A."/>
            <person name="Tang H."/>
            <person name="Rombauts S."/>
            <person name="Zhao P.X."/>
            <person name="Zhou P."/>
            <person name="Barbe V."/>
            <person name="Bardou P."/>
            <person name="Bechner M."/>
            <person name="Bellec A."/>
            <person name="Berger A."/>
            <person name="Berges H."/>
            <person name="Bidwell S."/>
            <person name="Bisseling T."/>
            <person name="Choisne N."/>
            <person name="Couloux A."/>
            <person name="Denny R."/>
            <person name="Deshpande S."/>
            <person name="Dai X."/>
            <person name="Doyle J.J."/>
            <person name="Dudez A.M."/>
            <person name="Farmer A.D."/>
            <person name="Fouteau S."/>
            <person name="Franken C."/>
            <person name="Gibelin C."/>
            <person name="Gish J."/>
            <person name="Goldstein S."/>
            <person name="Gonzalez A.J."/>
            <person name="Green P.J."/>
            <person name="Hallab A."/>
            <person name="Hartog M."/>
            <person name="Hua A."/>
            <person name="Humphray S.J."/>
            <person name="Jeong D.H."/>
            <person name="Jing Y."/>
            <person name="Jocker A."/>
            <person name="Kenton S.M."/>
            <person name="Kim D.J."/>
            <person name="Klee K."/>
            <person name="Lai H."/>
            <person name="Lang C."/>
            <person name="Lin S."/>
            <person name="Macmil S.L."/>
            <person name="Magdelenat G."/>
            <person name="Matthews L."/>
            <person name="McCorrison J."/>
            <person name="Monaghan E.L."/>
            <person name="Mun J.H."/>
            <person name="Najar F.Z."/>
            <person name="Nicholson C."/>
            <person name="Noirot C."/>
            <person name="O'Bleness M."/>
            <person name="Paule C.R."/>
            <person name="Poulain J."/>
            <person name="Prion F."/>
            <person name="Qin B."/>
            <person name="Qu C."/>
            <person name="Retzel E.F."/>
            <person name="Riddle C."/>
            <person name="Sallet E."/>
            <person name="Samain S."/>
            <person name="Samson N."/>
            <person name="Sanders I."/>
            <person name="Saurat O."/>
            <person name="Scarpelli C."/>
            <person name="Schiex T."/>
            <person name="Segurens B."/>
            <person name="Severin A.J."/>
            <person name="Sherrier D.J."/>
            <person name="Shi R."/>
            <person name="Sims S."/>
            <person name="Singer S.R."/>
            <person name="Sinharoy S."/>
            <person name="Sterck L."/>
            <person name="Viollet A."/>
            <person name="Wang B.B."/>
            <person name="Wang K."/>
            <person name="Wang M."/>
            <person name="Wang X."/>
            <person name="Warfsmann J."/>
            <person name="Weissenbach J."/>
            <person name="White D.D."/>
            <person name="White J.D."/>
            <person name="Wiley G.B."/>
            <person name="Wincker P."/>
            <person name="Xing Y."/>
            <person name="Yang L."/>
            <person name="Yao Z."/>
            <person name="Ying F."/>
            <person name="Zhai J."/>
            <person name="Zhou L."/>
            <person name="Zuber A."/>
            <person name="Denarie J."/>
            <person name="Dixon R.A."/>
            <person name="May G.D."/>
            <person name="Schwartz D.C."/>
            <person name="Rogers J."/>
            <person name="Quetier F."/>
            <person name="Town C.D."/>
            <person name="Roe B.A."/>
        </authorList>
    </citation>
    <scope>NUCLEOTIDE SEQUENCE [LARGE SCALE GENOMIC DNA]</scope>
    <source>
        <strain evidence="15">A17</strain>
        <strain evidence="16 17">cv. Jemalong A17</strain>
    </source>
</reference>
<evidence type="ECO:0000313" key="16">
    <source>
        <dbReference type="EnsemblPlants" id="AES65622"/>
    </source>
</evidence>
<comment type="similarity">
    <text evidence="2 10">Belongs to the peptidase S8 family.</text>
</comment>
<evidence type="ECO:0000256" key="11">
    <source>
        <dbReference type="SAM" id="SignalP"/>
    </source>
</evidence>
<evidence type="ECO:0000256" key="3">
    <source>
        <dbReference type="ARBA" id="ARBA00022525"/>
    </source>
</evidence>
<dbReference type="STRING" id="3880.G7IIS1"/>
<organism evidence="15 17">
    <name type="scientific">Medicago truncatula</name>
    <name type="common">Barrel medic</name>
    <name type="synonym">Medicago tribuloides</name>
    <dbReference type="NCBI Taxonomy" id="3880"/>
    <lineage>
        <taxon>Eukaryota</taxon>
        <taxon>Viridiplantae</taxon>
        <taxon>Streptophyta</taxon>
        <taxon>Embryophyta</taxon>
        <taxon>Tracheophyta</taxon>
        <taxon>Spermatophyta</taxon>
        <taxon>Magnoliopsida</taxon>
        <taxon>eudicotyledons</taxon>
        <taxon>Gunneridae</taxon>
        <taxon>Pentapetalae</taxon>
        <taxon>rosids</taxon>
        <taxon>fabids</taxon>
        <taxon>Fabales</taxon>
        <taxon>Fabaceae</taxon>
        <taxon>Papilionoideae</taxon>
        <taxon>50 kb inversion clade</taxon>
        <taxon>NPAAA clade</taxon>
        <taxon>Hologalegina</taxon>
        <taxon>IRL clade</taxon>
        <taxon>Trifolieae</taxon>
        <taxon>Medicago</taxon>
    </lineage>
</organism>
<dbReference type="InterPro" id="IPR045051">
    <property type="entry name" value="SBT"/>
</dbReference>
<reference evidence="16" key="3">
    <citation type="submission" date="2015-04" db="UniProtKB">
        <authorList>
            <consortium name="EnsemblPlants"/>
        </authorList>
    </citation>
    <scope>IDENTIFICATION</scope>
    <source>
        <strain evidence="16">cv. Jemalong A17</strain>
    </source>
</reference>
<dbReference type="InterPro" id="IPR015500">
    <property type="entry name" value="Peptidase_S8_subtilisin-rel"/>
</dbReference>
<dbReference type="Gene3D" id="3.50.30.30">
    <property type="match status" value="1"/>
</dbReference>
<keyword evidence="4 10" id="KW-0645">Protease</keyword>
<feature type="domain" description="Inhibitor I9" evidence="13">
    <location>
        <begin position="37"/>
        <end position="110"/>
    </location>
</feature>
<dbReference type="Gene3D" id="3.40.50.200">
    <property type="entry name" value="Peptidase S8/S53 domain"/>
    <property type="match status" value="1"/>
</dbReference>
<dbReference type="EnsemblPlants" id="AES65622">
    <property type="protein sequence ID" value="AES65622"/>
    <property type="gene ID" value="MTR_2g044630"/>
</dbReference>
<dbReference type="HOGENOM" id="CLU_000625_4_3_1"/>
<dbReference type="GO" id="GO:0006508">
    <property type="term" value="P:proteolysis"/>
    <property type="evidence" value="ECO:0007669"/>
    <property type="project" value="UniProtKB-KW"/>
</dbReference>
<dbReference type="InterPro" id="IPR010259">
    <property type="entry name" value="S8pro/Inhibitor_I9"/>
</dbReference>
<dbReference type="PaxDb" id="3880-AES65622"/>
<feature type="active site" description="Charge relay system" evidence="9 10">
    <location>
        <position position="194"/>
    </location>
</feature>
<feature type="domain" description="Peptidase S8/S53" evidence="12">
    <location>
        <begin position="129"/>
        <end position="539"/>
    </location>
</feature>
<dbReference type="SUPFAM" id="SSF52743">
    <property type="entry name" value="Subtilisin-like"/>
    <property type="match status" value="1"/>
</dbReference>
<dbReference type="PANTHER" id="PTHR10795">
    <property type="entry name" value="PROPROTEIN CONVERTASE SUBTILISIN/KEXIN"/>
    <property type="match status" value="1"/>
</dbReference>